<dbReference type="STRING" id="1703.BLSMQ_1545"/>
<dbReference type="PATRIC" id="fig|1703.6.peg.2120"/>
<dbReference type="Pfam" id="PF14155">
    <property type="entry name" value="DUF4307"/>
    <property type="match status" value="1"/>
</dbReference>
<dbReference type="OrthoDB" id="4808286at2"/>
<organism evidence="3 4">
    <name type="scientific">Brevibacterium linens</name>
    <dbReference type="NCBI Taxonomy" id="1703"/>
    <lineage>
        <taxon>Bacteria</taxon>
        <taxon>Bacillati</taxon>
        <taxon>Actinomycetota</taxon>
        <taxon>Actinomycetes</taxon>
        <taxon>Micrococcales</taxon>
        <taxon>Brevibacteriaceae</taxon>
        <taxon>Brevibacterium</taxon>
    </lineage>
</organism>
<dbReference type="AlphaFoldDB" id="A0A0B9ALR3"/>
<accession>A0A0B9ALR3</accession>
<name>A0A0B9ALR3_BRELN</name>
<keyword evidence="2" id="KW-0812">Transmembrane</keyword>
<sequence length="141" mass="15517">MTEVTVAPPLNEDRYGRTRRPKRELSRRAKIIAVIVLAAVVAVIAVWAFRPQTNPTTPRTLDYSVVDDSSTHVSVGIFPDQKRDVHCIIQATNEHEAVVGFTEVTVPADPNADPNSPKRVDVDLATTQLAASGHVESCWFE</sequence>
<dbReference type="InterPro" id="IPR025443">
    <property type="entry name" value="DUF4307"/>
</dbReference>
<keyword evidence="2" id="KW-1133">Transmembrane helix</keyword>
<gene>
    <name evidence="3" type="ORF">AE0388_2222</name>
</gene>
<keyword evidence="4" id="KW-1185">Reference proteome</keyword>
<keyword evidence="2" id="KW-0472">Membrane</keyword>
<evidence type="ECO:0000313" key="3">
    <source>
        <dbReference type="EMBL" id="KHS51672.1"/>
    </source>
</evidence>
<dbReference type="RefSeq" id="WP_039210373.1">
    <property type="nucleotide sequence ID" value="NZ_JBCLTJ010000002.1"/>
</dbReference>
<protein>
    <recommendedName>
        <fullName evidence="5">DUF4307 domain-containing protein</fullName>
    </recommendedName>
</protein>
<comment type="caution">
    <text evidence="3">The sequence shown here is derived from an EMBL/GenBank/DDBJ whole genome shotgun (WGS) entry which is preliminary data.</text>
</comment>
<dbReference type="EMBL" id="JTJZ01000020">
    <property type="protein sequence ID" value="KHS51672.1"/>
    <property type="molecule type" value="Genomic_DNA"/>
</dbReference>
<evidence type="ECO:0000256" key="2">
    <source>
        <dbReference type="SAM" id="Phobius"/>
    </source>
</evidence>
<evidence type="ECO:0000313" key="4">
    <source>
        <dbReference type="Proteomes" id="UP000031488"/>
    </source>
</evidence>
<dbReference type="Proteomes" id="UP000031488">
    <property type="component" value="Unassembled WGS sequence"/>
</dbReference>
<feature type="region of interest" description="Disordered" evidence="1">
    <location>
        <begin position="1"/>
        <end position="22"/>
    </location>
</feature>
<reference evidence="3 4" key="1">
    <citation type="submission" date="2014-11" db="EMBL/GenBank/DDBJ databases">
        <title>Draft Genome Sequence of Brevibacterium linens AE038-8.</title>
        <authorList>
            <person name="Maizel D."/>
            <person name="Utturkar S.M."/>
            <person name="Brown S.D."/>
            <person name="Ferrero M."/>
            <person name="Rosen B.P."/>
        </authorList>
    </citation>
    <scope>NUCLEOTIDE SEQUENCE [LARGE SCALE GENOMIC DNA]</scope>
    <source>
        <strain evidence="3 4">AE038-8</strain>
    </source>
</reference>
<feature type="transmembrane region" description="Helical" evidence="2">
    <location>
        <begin position="29"/>
        <end position="49"/>
    </location>
</feature>
<evidence type="ECO:0000256" key="1">
    <source>
        <dbReference type="SAM" id="MobiDB-lite"/>
    </source>
</evidence>
<evidence type="ECO:0008006" key="5">
    <source>
        <dbReference type="Google" id="ProtNLM"/>
    </source>
</evidence>
<proteinExistence type="predicted"/>